<dbReference type="Gene3D" id="3.20.20.140">
    <property type="entry name" value="Metal-dependent hydrolases"/>
    <property type="match status" value="1"/>
</dbReference>
<dbReference type="InterPro" id="IPR006680">
    <property type="entry name" value="Amidohydro-rel"/>
</dbReference>
<sequence>MIIDTHIHFYDTEREQGVPWPSPESGSIYQPSMPDRYKALAEPKGVTGVIVVEASPWLEDNQWILDLAKDEPMVKGFVGNLDPADENFESNLNRFAENPLFRGIRVNTRGPNSYGSRSLDDCAKMLMERNLSMDLMVRPEELSELAGFVRGHSSLRLVVNHTALVLVDGKTPDPVWMEGINELAECLNVYCKLSGMVECTAKQPAPTDVNYYRPTIDALVEALGNDRLLYSSNWTPCELYGEYTLTLNIVREYFKDTGEEVLEKILWKNSKEAYHWEVRNQ</sequence>
<comment type="similarity">
    <text evidence="1">Belongs to the metallo-dependent hydrolases superfamily.</text>
</comment>
<proteinExistence type="inferred from homology"/>
<accession>A0A2Z4AFG1</accession>
<feature type="domain" description="Amidohydrolase-related" evidence="2">
    <location>
        <begin position="3"/>
        <end position="275"/>
    </location>
</feature>
<dbReference type="KEGG" id="mtar:DF168_01458"/>
<dbReference type="EMBL" id="CP029803">
    <property type="protein sequence ID" value="AWT60255.1"/>
    <property type="molecule type" value="Genomic_DNA"/>
</dbReference>
<dbReference type="AlphaFoldDB" id="A0A2Z4AFG1"/>
<dbReference type="InterPro" id="IPR032466">
    <property type="entry name" value="Metal_Hydrolase"/>
</dbReference>
<dbReference type="GO" id="GO:0016787">
    <property type="term" value="F:hydrolase activity"/>
    <property type="evidence" value="ECO:0007669"/>
    <property type="project" value="InterPro"/>
</dbReference>
<dbReference type="InterPro" id="IPR052350">
    <property type="entry name" value="Metallo-dep_Lactonases"/>
</dbReference>
<organism evidence="3 4">
    <name type="scientific">Candidatus Moanibacter tarae</name>
    <dbReference type="NCBI Taxonomy" id="2200854"/>
    <lineage>
        <taxon>Bacteria</taxon>
        <taxon>Pseudomonadati</taxon>
        <taxon>Verrucomicrobiota</taxon>
        <taxon>Opitutia</taxon>
        <taxon>Puniceicoccales</taxon>
        <taxon>Puniceicoccales incertae sedis</taxon>
        <taxon>Candidatus Moanibacter</taxon>
    </lineage>
</organism>
<dbReference type="Proteomes" id="UP000247465">
    <property type="component" value="Chromosome"/>
</dbReference>
<name>A0A2Z4AFG1_9BACT</name>
<gene>
    <name evidence="3" type="ORF">DF168_01458</name>
</gene>
<dbReference type="PANTHER" id="PTHR43569">
    <property type="entry name" value="AMIDOHYDROLASE"/>
    <property type="match status" value="1"/>
</dbReference>
<dbReference type="SUPFAM" id="SSF51556">
    <property type="entry name" value="Metallo-dependent hydrolases"/>
    <property type="match status" value="1"/>
</dbReference>
<protein>
    <recommendedName>
        <fullName evidence="2">Amidohydrolase-related domain-containing protein</fullName>
    </recommendedName>
</protein>
<evidence type="ECO:0000313" key="4">
    <source>
        <dbReference type="Proteomes" id="UP000247465"/>
    </source>
</evidence>
<dbReference type="Pfam" id="PF04909">
    <property type="entry name" value="Amidohydro_2"/>
    <property type="match status" value="1"/>
</dbReference>
<evidence type="ECO:0000256" key="1">
    <source>
        <dbReference type="ARBA" id="ARBA00038310"/>
    </source>
</evidence>
<evidence type="ECO:0000313" key="3">
    <source>
        <dbReference type="EMBL" id="AWT60255.1"/>
    </source>
</evidence>
<reference evidence="3 4" key="1">
    <citation type="submission" date="2018-06" db="EMBL/GenBank/DDBJ databases">
        <title>Draft Genome Sequence of a Novel Marine Bacterium Related to the Verrucomicrobia.</title>
        <authorList>
            <person name="Vosseberg J."/>
            <person name="Martijn J."/>
            <person name="Ettema T.J.G."/>
        </authorList>
    </citation>
    <scope>NUCLEOTIDE SEQUENCE [LARGE SCALE GENOMIC DNA]</scope>
    <source>
        <strain evidence="3">TARA_B100001123</strain>
    </source>
</reference>
<dbReference type="PANTHER" id="PTHR43569:SF2">
    <property type="entry name" value="AMIDOHYDROLASE-RELATED DOMAIN-CONTAINING PROTEIN"/>
    <property type="match status" value="1"/>
</dbReference>
<evidence type="ECO:0000259" key="2">
    <source>
        <dbReference type="Pfam" id="PF04909"/>
    </source>
</evidence>